<proteinExistence type="predicted"/>
<dbReference type="EMBL" id="JAAHBZ010000002">
    <property type="protein sequence ID" value="NES27325.1"/>
    <property type="molecule type" value="Genomic_DNA"/>
</dbReference>
<evidence type="ECO:0000313" key="5">
    <source>
        <dbReference type="Proteomes" id="UP000477779"/>
    </source>
</evidence>
<protein>
    <recommendedName>
        <fullName evidence="6">PH domain-containing protein</fullName>
    </recommendedName>
</protein>
<name>A0AAJ2ZBS6_9ACTN</name>
<organism evidence="2 5">
    <name type="scientific">Micromonospora terminaliae</name>
    <dbReference type="NCBI Taxonomy" id="1914461"/>
    <lineage>
        <taxon>Bacteria</taxon>
        <taxon>Bacillati</taxon>
        <taxon>Actinomycetota</taxon>
        <taxon>Actinomycetes</taxon>
        <taxon>Micromonosporales</taxon>
        <taxon>Micromonosporaceae</taxon>
        <taxon>Micromonospora</taxon>
    </lineage>
</organism>
<dbReference type="Proteomes" id="UP000402241">
    <property type="component" value="Chromosome"/>
</dbReference>
<keyword evidence="1" id="KW-0812">Transmembrane</keyword>
<reference evidence="2 5" key="2">
    <citation type="submission" date="2020-02" db="EMBL/GenBank/DDBJ databases">
        <title>WGS of Micromonospora spp. isolated from hot spring.</title>
        <authorList>
            <person name="Thawai C."/>
        </authorList>
    </citation>
    <scope>NUCLEOTIDE SEQUENCE [LARGE SCALE GENOMIC DNA]</scope>
    <source>
        <strain evidence="2 5">TMS7</strain>
    </source>
</reference>
<gene>
    <name evidence="2" type="ORF">G3561_07115</name>
    <name evidence="3" type="ORF">GCE86_13365</name>
</gene>
<evidence type="ECO:0008006" key="6">
    <source>
        <dbReference type="Google" id="ProtNLM"/>
    </source>
</evidence>
<reference evidence="3 4" key="1">
    <citation type="submission" date="2019-10" db="EMBL/GenBank/DDBJ databases">
        <title>Genome Sequence of Micromonospora terminaliae DSM 101760.</title>
        <authorList>
            <person name="Guo L."/>
        </authorList>
    </citation>
    <scope>NUCLEOTIDE SEQUENCE [LARGE SCALE GENOMIC DNA]</scope>
    <source>
        <strain evidence="3 4">DSM 101760</strain>
    </source>
</reference>
<feature type="transmembrane region" description="Helical" evidence="1">
    <location>
        <begin position="46"/>
        <end position="67"/>
    </location>
</feature>
<dbReference type="AlphaFoldDB" id="A0AAJ2ZBS6"/>
<dbReference type="RefSeq" id="WP_154227258.1">
    <property type="nucleotide sequence ID" value="NZ_CP045309.1"/>
</dbReference>
<keyword evidence="1" id="KW-1133">Transmembrane helix</keyword>
<dbReference type="EMBL" id="CP045309">
    <property type="protein sequence ID" value="QGL47927.1"/>
    <property type="molecule type" value="Genomic_DNA"/>
</dbReference>
<evidence type="ECO:0000313" key="2">
    <source>
        <dbReference type="EMBL" id="NES27325.1"/>
    </source>
</evidence>
<evidence type="ECO:0000313" key="4">
    <source>
        <dbReference type="Proteomes" id="UP000402241"/>
    </source>
</evidence>
<evidence type="ECO:0000256" key="1">
    <source>
        <dbReference type="SAM" id="Phobius"/>
    </source>
</evidence>
<keyword evidence="1" id="KW-0472">Membrane</keyword>
<sequence>MAEHETTAFRTSPARMAGLLLLIGAVGWVIAQTTFALVARHPPTDLSGTAGSGVVFVVAFTALSFVFHRRNWPAVDVTGAGLGLADKGRGVVLPWQAIESAVIRHGGPLTTLRVTLRPEVVPPAATLQPRVRAGRPEYRIHIGVLRPSAKALRTALARHLPAPT</sequence>
<evidence type="ECO:0000313" key="3">
    <source>
        <dbReference type="EMBL" id="QGL47927.1"/>
    </source>
</evidence>
<keyword evidence="4" id="KW-1185">Reference proteome</keyword>
<accession>A0AAJ2ZBS6</accession>
<dbReference type="Proteomes" id="UP000477779">
    <property type="component" value="Unassembled WGS sequence"/>
</dbReference>